<dbReference type="InterPro" id="IPR036038">
    <property type="entry name" value="Aminotransferase-like"/>
</dbReference>
<gene>
    <name evidence="2" type="ORF">M3M28_00725</name>
</gene>
<proteinExistence type="inferred from homology"/>
<comment type="similarity">
    <text evidence="1">Belongs to the class-IV pyridoxal-phosphate-dependent aminotransferase family.</text>
</comment>
<dbReference type="PANTHER" id="PTHR42743">
    <property type="entry name" value="AMINO-ACID AMINOTRANSFERASE"/>
    <property type="match status" value="1"/>
</dbReference>
<dbReference type="Gene3D" id="3.20.10.10">
    <property type="entry name" value="D-amino Acid Aminotransferase, subunit A, domain 2"/>
    <property type="match status" value="1"/>
</dbReference>
<evidence type="ECO:0000256" key="1">
    <source>
        <dbReference type="ARBA" id="ARBA00009320"/>
    </source>
</evidence>
<dbReference type="InterPro" id="IPR043132">
    <property type="entry name" value="BCAT-like_C"/>
</dbReference>
<keyword evidence="2" id="KW-0032">Aminotransferase</keyword>
<dbReference type="SUPFAM" id="SSF56752">
    <property type="entry name" value="D-aminoacid aminotransferase-like PLP-dependent enzymes"/>
    <property type="match status" value="1"/>
</dbReference>
<evidence type="ECO:0000313" key="2">
    <source>
        <dbReference type="EMBL" id="UQN15026.1"/>
    </source>
</evidence>
<dbReference type="InterPro" id="IPR001544">
    <property type="entry name" value="Aminotrans_IV"/>
</dbReference>
<protein>
    <submittedName>
        <fullName evidence="2">Aminotransferase class IV</fullName>
    </submittedName>
</protein>
<dbReference type="InterPro" id="IPR043131">
    <property type="entry name" value="BCAT-like_N"/>
</dbReference>
<sequence>MTASVPQLVALLDGSLVDVETPLLRADDLGVVRGDGVFDVASCRAGHVIDLPAHLDRLATSARILSLPEPDRAGYERAVAALVAAWDWDAHPEATVRLVETRGPEFGGDATCWAMMQPVSDAVLREREGVRVVVLDRGHEAEETSELPWLLPGAKSLSYGINMAAKRWAKANGADDAIFVTPSGRLLEGPTSALVVDLDGELVTPKQDGILPSTTLRALMDAATEAGLSVRFDELPREVLSQVRGAWLLSSGRIVAPILSVDGVDLPRSPLHGQVARMLRVPGAE</sequence>
<dbReference type="Gene3D" id="3.30.470.10">
    <property type="match status" value="1"/>
</dbReference>
<dbReference type="InterPro" id="IPR050571">
    <property type="entry name" value="Class-IV_PLP-Dep_Aminotrnsfr"/>
</dbReference>
<dbReference type="PANTHER" id="PTHR42743:SF11">
    <property type="entry name" value="AMINODEOXYCHORISMATE LYASE"/>
    <property type="match status" value="1"/>
</dbReference>
<dbReference type="GO" id="GO:0008483">
    <property type="term" value="F:transaminase activity"/>
    <property type="evidence" value="ECO:0007669"/>
    <property type="project" value="UniProtKB-KW"/>
</dbReference>
<keyword evidence="2" id="KW-0808">Transferase</keyword>
<accession>A0ABY4N068</accession>
<name>A0ABY4N068_9MICO</name>
<reference evidence="2" key="1">
    <citation type="submission" date="2022-05" db="EMBL/GenBank/DDBJ databases">
        <title>Complete genome sequence of toluene-degrading Gulosibacter sediminis strain ACHW.36C.</title>
        <authorList>
            <person name="Wai A.C."/>
            <person name="Lai G.K."/>
            <person name="Griffin S.D."/>
            <person name="Leung F.C."/>
        </authorList>
    </citation>
    <scope>NUCLEOTIDE SEQUENCE [LARGE SCALE GENOMIC DNA]</scope>
    <source>
        <strain evidence="2">ACHW.36C</strain>
    </source>
</reference>
<organism evidence="2">
    <name type="scientific">Gulosibacter sediminis</name>
    <dbReference type="NCBI Taxonomy" id="1729695"/>
    <lineage>
        <taxon>Bacteria</taxon>
        <taxon>Bacillati</taxon>
        <taxon>Actinomycetota</taxon>
        <taxon>Actinomycetes</taxon>
        <taxon>Micrococcales</taxon>
        <taxon>Microbacteriaceae</taxon>
        <taxon>Gulosibacter</taxon>
    </lineage>
</organism>
<dbReference type="EMBL" id="CP097160">
    <property type="protein sequence ID" value="UQN15026.1"/>
    <property type="molecule type" value="Genomic_DNA"/>
</dbReference>
<dbReference type="Pfam" id="PF01063">
    <property type="entry name" value="Aminotran_4"/>
    <property type="match status" value="1"/>
</dbReference>